<dbReference type="Proteomes" id="UP001631949">
    <property type="component" value="Unassembled WGS sequence"/>
</dbReference>
<keyword evidence="2" id="KW-1185">Reference proteome</keyword>
<organism evidence="1 2">
    <name type="scientific">Peptococcus simiae</name>
    <dbReference type="NCBI Taxonomy" id="1643805"/>
    <lineage>
        <taxon>Bacteria</taxon>
        <taxon>Bacillati</taxon>
        <taxon>Bacillota</taxon>
        <taxon>Clostridia</taxon>
        <taxon>Eubacteriales</taxon>
        <taxon>Peptococcaceae</taxon>
        <taxon>Peptococcus</taxon>
    </lineage>
</organism>
<gene>
    <name evidence="1" type="ORF">ACKQTC_06195</name>
</gene>
<name>A0ABW9H1E3_9FIRM</name>
<dbReference type="RefSeq" id="WP_408977566.1">
    <property type="nucleotide sequence ID" value="NZ_JBJUVG010000008.1"/>
</dbReference>
<proteinExistence type="predicted"/>
<evidence type="ECO:0000313" key="2">
    <source>
        <dbReference type="Proteomes" id="UP001631949"/>
    </source>
</evidence>
<dbReference type="EMBL" id="JBJUVG010000008">
    <property type="protein sequence ID" value="MFM9413951.1"/>
    <property type="molecule type" value="Genomic_DNA"/>
</dbReference>
<sequence>MAFYPQLFNASLPGKRDDTFYLHHDPAAFEALWQYPDNRYHSLAAWQGRYDLVSLPVAHDLIDIIIYRPEGSGALPSYHAHMNGPSVWELLPQYAAVQDLPEAHVATMIMGLFTPHVQVVLPVDVPTRHVLTPEAQIEPFSAQMCLLAKSLDLFRTEKEYLKTLVQTDGLPVMPGLIVAPAFAMNRTTTEDGDYVIDHEAHWAADRVDRRENYVVGCGQVRYLEDLHLNGAPFACAIQLNTFFGGLTLWASPESLDHRQAQPGDLCYFIGNLSADCAIYAAAGGFGH</sequence>
<protein>
    <submittedName>
        <fullName evidence="1">Uncharacterized protein</fullName>
    </submittedName>
</protein>
<reference evidence="1 2" key="1">
    <citation type="journal article" date="2016" name="Int. J. Syst. Evol. Microbiol.">
        <title>Peptococcus simiae sp. nov., isolated from rhesus macaque faeces and emended description of the genus Peptococcus.</title>
        <authorList>
            <person name="Shkoporov A.N."/>
            <person name="Efimov B.A."/>
            <person name="Kondova I."/>
            <person name="Ouwerling B."/>
            <person name="Chaplin A.V."/>
            <person name="Shcherbakova V.A."/>
            <person name="Langermans J.A.M."/>
        </authorList>
    </citation>
    <scope>NUCLEOTIDE SEQUENCE [LARGE SCALE GENOMIC DNA]</scope>
    <source>
        <strain evidence="1 2">M108</strain>
    </source>
</reference>
<comment type="caution">
    <text evidence="1">The sequence shown here is derived from an EMBL/GenBank/DDBJ whole genome shotgun (WGS) entry which is preliminary data.</text>
</comment>
<evidence type="ECO:0000313" key="1">
    <source>
        <dbReference type="EMBL" id="MFM9413951.1"/>
    </source>
</evidence>
<accession>A0ABW9H1E3</accession>